<keyword evidence="3" id="KW-0812">Transmembrane</keyword>
<proteinExistence type="predicted"/>
<feature type="DNA-binding region" description="OmpR/PhoB-type" evidence="2">
    <location>
        <begin position="5"/>
        <end position="103"/>
    </location>
</feature>
<keyword evidence="3" id="KW-1133">Transmembrane helix</keyword>
<dbReference type="GO" id="GO:0003677">
    <property type="term" value="F:DNA binding"/>
    <property type="evidence" value="ECO:0007669"/>
    <property type="project" value="UniProtKB-UniRule"/>
</dbReference>
<dbReference type="GO" id="GO:0006355">
    <property type="term" value="P:regulation of DNA-templated transcription"/>
    <property type="evidence" value="ECO:0007669"/>
    <property type="project" value="InterPro"/>
</dbReference>
<gene>
    <name evidence="5" type="ORF">D0Y53_11410</name>
</gene>
<dbReference type="Pfam" id="PF14559">
    <property type="entry name" value="TPR_19"/>
    <property type="match status" value="1"/>
</dbReference>
<dbReference type="Gene3D" id="3.40.50.10070">
    <property type="entry name" value="TolB, N-terminal domain"/>
    <property type="match status" value="1"/>
</dbReference>
<evidence type="ECO:0000259" key="4">
    <source>
        <dbReference type="PROSITE" id="PS51755"/>
    </source>
</evidence>
<comment type="caution">
    <text evidence="5">The sequence shown here is derived from an EMBL/GenBank/DDBJ whole genome shotgun (WGS) entry which is preliminary data.</text>
</comment>
<reference evidence="5 6" key="1">
    <citation type="submission" date="2018-08" db="EMBL/GenBank/DDBJ databases">
        <title>Lysobacter weifangensis sp. nov., a new member of the family 'Xanthomonadaceae', isolated from soil in a farmland.</title>
        <authorList>
            <person name="Zhao H."/>
        </authorList>
    </citation>
    <scope>NUCLEOTIDE SEQUENCE [LARGE SCALE GENOMIC DNA]</scope>
    <source>
        <strain evidence="5 6">WF-2</strain>
    </source>
</reference>
<dbReference type="Gene3D" id="1.25.40.10">
    <property type="entry name" value="Tetratricopeptide repeat domain"/>
    <property type="match status" value="2"/>
</dbReference>
<dbReference type="AlphaFoldDB" id="A0A372DHZ5"/>
<dbReference type="EMBL" id="QVPD01000014">
    <property type="protein sequence ID" value="RFP59190.1"/>
    <property type="molecule type" value="Genomic_DNA"/>
</dbReference>
<evidence type="ECO:0000313" key="6">
    <source>
        <dbReference type="Proteomes" id="UP000262917"/>
    </source>
</evidence>
<keyword evidence="6" id="KW-1185">Reference proteome</keyword>
<name>A0A372DHZ5_9GAMM</name>
<dbReference type="InterPro" id="IPR036388">
    <property type="entry name" value="WH-like_DNA-bd_sf"/>
</dbReference>
<dbReference type="InterPro" id="IPR001867">
    <property type="entry name" value="OmpR/PhoB-type_DNA-bd"/>
</dbReference>
<dbReference type="SMART" id="SM00862">
    <property type="entry name" value="Trans_reg_C"/>
    <property type="match status" value="1"/>
</dbReference>
<dbReference type="CDD" id="cd00383">
    <property type="entry name" value="trans_reg_C"/>
    <property type="match status" value="1"/>
</dbReference>
<dbReference type="Proteomes" id="UP000262917">
    <property type="component" value="Unassembled WGS sequence"/>
</dbReference>
<feature type="domain" description="OmpR/PhoB-type" evidence="4">
    <location>
        <begin position="5"/>
        <end position="103"/>
    </location>
</feature>
<feature type="transmembrane region" description="Helical" evidence="3">
    <location>
        <begin position="136"/>
        <end position="154"/>
    </location>
</feature>
<dbReference type="SUPFAM" id="SSF48452">
    <property type="entry name" value="TPR-like"/>
    <property type="match status" value="2"/>
</dbReference>
<keyword evidence="3" id="KW-0472">Membrane</keyword>
<dbReference type="GO" id="GO:0000160">
    <property type="term" value="P:phosphorelay signal transduction system"/>
    <property type="evidence" value="ECO:0007669"/>
    <property type="project" value="InterPro"/>
</dbReference>
<dbReference type="InterPro" id="IPR011990">
    <property type="entry name" value="TPR-like_helical_dom_sf"/>
</dbReference>
<dbReference type="Gene3D" id="1.10.10.10">
    <property type="entry name" value="Winged helix-like DNA-binding domain superfamily/Winged helix DNA-binding domain"/>
    <property type="match status" value="1"/>
</dbReference>
<dbReference type="InterPro" id="IPR016032">
    <property type="entry name" value="Sig_transdc_resp-reg_C-effctor"/>
</dbReference>
<dbReference type="Pfam" id="PF00486">
    <property type="entry name" value="Trans_reg_C"/>
    <property type="match status" value="1"/>
</dbReference>
<accession>A0A372DHZ5</accession>
<evidence type="ECO:0000313" key="5">
    <source>
        <dbReference type="EMBL" id="RFP59190.1"/>
    </source>
</evidence>
<dbReference type="PANTHER" id="PTHR12558:SF13">
    <property type="entry name" value="CELL DIVISION CYCLE PROTEIN 27 HOMOLOG"/>
    <property type="match status" value="1"/>
</dbReference>
<keyword evidence="1 2" id="KW-0238">DNA-binding</keyword>
<evidence type="ECO:0000256" key="3">
    <source>
        <dbReference type="SAM" id="Phobius"/>
    </source>
</evidence>
<sequence>MPDAPRHYRFAGFLLDTRTRELRGPGGTPVHLTAKAFDTLCCLLAHRDRVVGKDELLATVWAGRVVEENNLTQAVSALRRALGEAGGQRCIVTVPGRGYRFAAEVAEGAGDADDATAGPAAGPAAAATRPAGMRRAIVLGALLFGVALFAIVAWRREEPARAHPGAGPATTLAVLPFRSLSAGPRDDLLELGLAETLATRLQRAGALRVRPLAATQRLAATQPDALAAGRQLGATYVVAGSTQRVGDLVRVNARLLAVADGATVWADTFDTRIDRVFTLQDRMAGALARALALPPLPPPARTRSACDGQDPQAYRAWLRGHYLLYRPSRENLSAALAAFRRAIDLDTACTRAYADMALAYRGLAHTDLDPREMFALAKAATAQALAIDPDSADALLAQGRNQHLYDWDWAGAEASLKRAIELDPASAEAHFGYAHLLIDLGRFEEGLAQARQARELDPLSPMINALTGGFLTAARQPGAARAPLQRALELQPEFWVALLVRGGIALDRGDVAAAHADWQRAAARSGRASQVLALLAVAEVANGRRAQAQAILRELQARDAAGYVPATSLAAVENALGHTEAALDLLERGYRERDIRMAFLGIDARWNNLRTQPRFRALARRLGLADGRAYGRY</sequence>
<dbReference type="SUPFAM" id="SSF46894">
    <property type="entry name" value="C-terminal effector domain of the bipartite response regulators"/>
    <property type="match status" value="1"/>
</dbReference>
<evidence type="ECO:0000256" key="1">
    <source>
        <dbReference type="ARBA" id="ARBA00023125"/>
    </source>
</evidence>
<dbReference type="OrthoDB" id="9149639at2"/>
<protein>
    <recommendedName>
        <fullName evidence="4">OmpR/PhoB-type domain-containing protein</fullName>
    </recommendedName>
</protein>
<dbReference type="PROSITE" id="PS51755">
    <property type="entry name" value="OMPR_PHOB"/>
    <property type="match status" value="1"/>
</dbReference>
<evidence type="ECO:0000256" key="2">
    <source>
        <dbReference type="PROSITE-ProRule" id="PRU01091"/>
    </source>
</evidence>
<organism evidence="5 6">
    <name type="scientific">Cognatiluteimonas weifangensis</name>
    <dbReference type="NCBI Taxonomy" id="2303539"/>
    <lineage>
        <taxon>Bacteria</taxon>
        <taxon>Pseudomonadati</taxon>
        <taxon>Pseudomonadota</taxon>
        <taxon>Gammaproteobacteria</taxon>
        <taxon>Lysobacterales</taxon>
        <taxon>Lysobacteraceae</taxon>
        <taxon>Cognatiluteimonas</taxon>
    </lineage>
</organism>
<dbReference type="PANTHER" id="PTHR12558">
    <property type="entry name" value="CELL DIVISION CYCLE 16,23,27"/>
    <property type="match status" value="1"/>
</dbReference>
<dbReference type="RefSeq" id="WP_117203447.1">
    <property type="nucleotide sequence ID" value="NZ_JBHTBK010000025.1"/>
</dbReference>